<comment type="caution">
    <text evidence="2">The sequence shown here is derived from an EMBL/GenBank/DDBJ whole genome shotgun (WGS) entry which is preliminary data.</text>
</comment>
<reference evidence="2 3" key="1">
    <citation type="submission" date="2024-06" db="EMBL/GenBank/DDBJ databases">
        <authorList>
            <person name="Pan Q."/>
            <person name="Wen M."/>
            <person name="Jouanno E."/>
            <person name="Zahm M."/>
            <person name="Klopp C."/>
            <person name="Cabau C."/>
            <person name="Louis A."/>
            <person name="Berthelot C."/>
            <person name="Parey E."/>
            <person name="Roest Crollius H."/>
            <person name="Montfort J."/>
            <person name="Robinson-Rechavi M."/>
            <person name="Bouchez O."/>
            <person name="Lampietro C."/>
            <person name="Lopez Roques C."/>
            <person name="Donnadieu C."/>
            <person name="Postlethwait J."/>
            <person name="Bobe J."/>
            <person name="Verreycken H."/>
            <person name="Guiguen Y."/>
        </authorList>
    </citation>
    <scope>NUCLEOTIDE SEQUENCE [LARGE SCALE GENOMIC DNA]</scope>
    <source>
        <strain evidence="2">Up_M1</strain>
        <tissue evidence="2">Testis</tissue>
    </source>
</reference>
<evidence type="ECO:0000256" key="1">
    <source>
        <dbReference type="SAM" id="MobiDB-lite"/>
    </source>
</evidence>
<proteinExistence type="predicted"/>
<sequence length="86" mass="9540">MHFKSLKCVDKIVYNKIGTQQPTVSPPLKHERVGHLGWTLASLAKLANSPIYHPASTPGSKPGQDVWQQVTRPRRTAEYSRTASTS</sequence>
<dbReference type="AlphaFoldDB" id="A0ABD0W0A7"/>
<keyword evidence="3" id="KW-1185">Reference proteome</keyword>
<protein>
    <submittedName>
        <fullName evidence="2">Uncharacterized protein</fullName>
    </submittedName>
</protein>
<dbReference type="Proteomes" id="UP001557470">
    <property type="component" value="Unassembled WGS sequence"/>
</dbReference>
<evidence type="ECO:0000313" key="3">
    <source>
        <dbReference type="Proteomes" id="UP001557470"/>
    </source>
</evidence>
<accession>A0ABD0W0A7</accession>
<name>A0ABD0W0A7_UMBPY</name>
<gene>
    <name evidence="2" type="ORF">UPYG_G00309750</name>
</gene>
<organism evidence="2 3">
    <name type="scientific">Umbra pygmaea</name>
    <name type="common">Eastern mudminnow</name>
    <dbReference type="NCBI Taxonomy" id="75934"/>
    <lineage>
        <taxon>Eukaryota</taxon>
        <taxon>Metazoa</taxon>
        <taxon>Chordata</taxon>
        <taxon>Craniata</taxon>
        <taxon>Vertebrata</taxon>
        <taxon>Euteleostomi</taxon>
        <taxon>Actinopterygii</taxon>
        <taxon>Neopterygii</taxon>
        <taxon>Teleostei</taxon>
        <taxon>Protacanthopterygii</taxon>
        <taxon>Esociformes</taxon>
        <taxon>Umbridae</taxon>
        <taxon>Umbra</taxon>
    </lineage>
</organism>
<feature type="region of interest" description="Disordered" evidence="1">
    <location>
        <begin position="53"/>
        <end position="86"/>
    </location>
</feature>
<evidence type="ECO:0000313" key="2">
    <source>
        <dbReference type="EMBL" id="KAL0963700.1"/>
    </source>
</evidence>
<dbReference type="EMBL" id="JAGEUA010000010">
    <property type="protein sequence ID" value="KAL0963700.1"/>
    <property type="molecule type" value="Genomic_DNA"/>
</dbReference>